<keyword evidence="2" id="KW-0472">Membrane</keyword>
<comment type="caution">
    <text evidence="3">The sequence shown here is derived from an EMBL/GenBank/DDBJ whole genome shotgun (WGS) entry which is preliminary data.</text>
</comment>
<keyword evidence="2" id="KW-0812">Transmembrane</keyword>
<evidence type="ECO:0000313" key="3">
    <source>
        <dbReference type="EMBL" id="KAL3791657.1"/>
    </source>
</evidence>
<sequence length="343" mass="37440">MTALVPHFSLLSVGMFTNGNSTVIEEPRGQLHDCNELLLHPSRSCEDTSSLDDDFSPRGALRKGRPRFNDGETLSVLAVPTTGALPPLHPQLSAASHSPSFSRRCRNLSTDTMTSNGSSVVSVDAGKHGFISHDDVSSTGSLVFAYEQGQEVPPAEYDLPNTILGVFNAAAALGGVENAVSIGYNVESEEEFQKLPYQIRSRLTTLSQTDQEIQSSENQRFSNFSDRMSGYRTMEEGLLDKRRENNNCPSPGNGSTAANTLCYSTETSPFLGGGNPYIHHYPVPEDLHMSMQSTWFSSENLQSLEKSAESNNNPAAVYFSMLLILAIFVGIIYGLFTFMKMLA</sequence>
<keyword evidence="2" id="KW-1133">Transmembrane helix</keyword>
<evidence type="ECO:0000313" key="4">
    <source>
        <dbReference type="Proteomes" id="UP001516023"/>
    </source>
</evidence>
<feature type="transmembrane region" description="Helical" evidence="2">
    <location>
        <begin position="315"/>
        <end position="336"/>
    </location>
</feature>
<organism evidence="3 4">
    <name type="scientific">Cyclotella cryptica</name>
    <dbReference type="NCBI Taxonomy" id="29204"/>
    <lineage>
        <taxon>Eukaryota</taxon>
        <taxon>Sar</taxon>
        <taxon>Stramenopiles</taxon>
        <taxon>Ochrophyta</taxon>
        <taxon>Bacillariophyta</taxon>
        <taxon>Coscinodiscophyceae</taxon>
        <taxon>Thalassiosirophycidae</taxon>
        <taxon>Stephanodiscales</taxon>
        <taxon>Stephanodiscaceae</taxon>
        <taxon>Cyclotella</taxon>
    </lineage>
</organism>
<dbReference type="Proteomes" id="UP001516023">
    <property type="component" value="Unassembled WGS sequence"/>
</dbReference>
<feature type="region of interest" description="Disordered" evidence="1">
    <location>
        <begin position="44"/>
        <end position="67"/>
    </location>
</feature>
<keyword evidence="4" id="KW-1185">Reference proteome</keyword>
<accession>A0ABD3PUW8</accession>
<proteinExistence type="predicted"/>
<reference evidence="3 4" key="1">
    <citation type="journal article" date="2020" name="G3 (Bethesda)">
        <title>Improved Reference Genome for Cyclotella cryptica CCMP332, a Model for Cell Wall Morphogenesis, Salinity Adaptation, and Lipid Production in Diatoms (Bacillariophyta).</title>
        <authorList>
            <person name="Roberts W.R."/>
            <person name="Downey K.M."/>
            <person name="Ruck E.C."/>
            <person name="Traller J.C."/>
            <person name="Alverson A.J."/>
        </authorList>
    </citation>
    <scope>NUCLEOTIDE SEQUENCE [LARGE SCALE GENOMIC DNA]</scope>
    <source>
        <strain evidence="3 4">CCMP332</strain>
    </source>
</reference>
<evidence type="ECO:0000256" key="2">
    <source>
        <dbReference type="SAM" id="Phobius"/>
    </source>
</evidence>
<protein>
    <submittedName>
        <fullName evidence="3">Uncharacterized protein</fullName>
    </submittedName>
</protein>
<dbReference type="AlphaFoldDB" id="A0ABD3PUW8"/>
<gene>
    <name evidence="3" type="ORF">HJC23_003914</name>
</gene>
<dbReference type="EMBL" id="JABMIG020000111">
    <property type="protein sequence ID" value="KAL3791657.1"/>
    <property type="molecule type" value="Genomic_DNA"/>
</dbReference>
<name>A0ABD3PUW8_9STRA</name>
<evidence type="ECO:0000256" key="1">
    <source>
        <dbReference type="SAM" id="MobiDB-lite"/>
    </source>
</evidence>